<reference evidence="2" key="2">
    <citation type="journal article" date="2008" name="Nucleic Acids Res.">
        <title>The rice annotation project database (RAP-DB): 2008 update.</title>
        <authorList>
            <consortium name="The rice annotation project (RAP)"/>
        </authorList>
    </citation>
    <scope>GENOME REANNOTATION</scope>
    <source>
        <strain evidence="2">cv. Nipponbare</strain>
    </source>
</reference>
<reference evidence="2" key="1">
    <citation type="journal article" date="2005" name="Nature">
        <title>The map-based sequence of the rice genome.</title>
        <authorList>
            <consortium name="International rice genome sequencing project (IRGSP)"/>
            <person name="Matsumoto T."/>
            <person name="Wu J."/>
            <person name="Kanamori H."/>
            <person name="Katayose Y."/>
            <person name="Fujisawa M."/>
            <person name="Namiki N."/>
            <person name="Mizuno H."/>
            <person name="Yamamoto K."/>
            <person name="Antonio B.A."/>
            <person name="Baba T."/>
            <person name="Sakata K."/>
            <person name="Nagamura Y."/>
            <person name="Aoki H."/>
            <person name="Arikawa K."/>
            <person name="Arita K."/>
            <person name="Bito T."/>
            <person name="Chiden Y."/>
            <person name="Fujitsuka N."/>
            <person name="Fukunaka R."/>
            <person name="Hamada M."/>
            <person name="Harada C."/>
            <person name="Hayashi A."/>
            <person name="Hijishita S."/>
            <person name="Honda M."/>
            <person name="Hosokawa S."/>
            <person name="Ichikawa Y."/>
            <person name="Idonuma A."/>
            <person name="Iijima M."/>
            <person name="Ikeda M."/>
            <person name="Ikeno M."/>
            <person name="Ito K."/>
            <person name="Ito S."/>
            <person name="Ito T."/>
            <person name="Ito Y."/>
            <person name="Ito Y."/>
            <person name="Iwabuchi A."/>
            <person name="Kamiya K."/>
            <person name="Karasawa W."/>
            <person name="Kurita K."/>
            <person name="Katagiri S."/>
            <person name="Kikuta A."/>
            <person name="Kobayashi H."/>
            <person name="Kobayashi N."/>
            <person name="Machita K."/>
            <person name="Maehara T."/>
            <person name="Masukawa M."/>
            <person name="Mizubayashi T."/>
            <person name="Mukai Y."/>
            <person name="Nagasaki H."/>
            <person name="Nagata Y."/>
            <person name="Naito S."/>
            <person name="Nakashima M."/>
            <person name="Nakama Y."/>
            <person name="Nakamichi Y."/>
            <person name="Nakamura M."/>
            <person name="Meguro A."/>
            <person name="Negishi M."/>
            <person name="Ohta I."/>
            <person name="Ohta T."/>
            <person name="Okamoto M."/>
            <person name="Ono N."/>
            <person name="Saji S."/>
            <person name="Sakaguchi M."/>
            <person name="Sakai K."/>
            <person name="Shibata M."/>
            <person name="Shimokawa T."/>
            <person name="Song J."/>
            <person name="Takazaki Y."/>
            <person name="Terasawa K."/>
            <person name="Tsugane M."/>
            <person name="Tsuji K."/>
            <person name="Ueda S."/>
            <person name="Waki K."/>
            <person name="Yamagata H."/>
            <person name="Yamamoto M."/>
            <person name="Yamamoto S."/>
            <person name="Yamane H."/>
            <person name="Yoshiki S."/>
            <person name="Yoshihara R."/>
            <person name="Yukawa K."/>
            <person name="Zhong H."/>
            <person name="Yano M."/>
            <person name="Yuan Q."/>
            <person name="Ouyang S."/>
            <person name="Liu J."/>
            <person name="Jones K.M."/>
            <person name="Gansberger K."/>
            <person name="Moffat K."/>
            <person name="Hill J."/>
            <person name="Bera J."/>
            <person name="Fadrosh D."/>
            <person name="Jin S."/>
            <person name="Johri S."/>
            <person name="Kim M."/>
            <person name="Overton L."/>
            <person name="Reardon M."/>
            <person name="Tsitrin T."/>
            <person name="Vuong H."/>
            <person name="Weaver B."/>
            <person name="Ciecko A."/>
            <person name="Tallon L."/>
            <person name="Jackson J."/>
            <person name="Pai G."/>
            <person name="Aken S.V."/>
            <person name="Utterback T."/>
            <person name="Reidmuller S."/>
            <person name="Feldblyum T."/>
            <person name="Hsiao J."/>
            <person name="Zismann V."/>
            <person name="Iobst S."/>
            <person name="de Vazeille A.R."/>
            <person name="Buell C.R."/>
            <person name="Ying K."/>
            <person name="Li Y."/>
            <person name="Lu T."/>
            <person name="Huang Y."/>
            <person name="Zhao Q."/>
            <person name="Feng Q."/>
            <person name="Zhang L."/>
            <person name="Zhu J."/>
            <person name="Weng Q."/>
            <person name="Mu J."/>
            <person name="Lu Y."/>
            <person name="Fan D."/>
            <person name="Liu Y."/>
            <person name="Guan J."/>
            <person name="Zhang Y."/>
            <person name="Yu S."/>
            <person name="Liu X."/>
            <person name="Zhang Y."/>
            <person name="Hong G."/>
            <person name="Han B."/>
            <person name="Choisne N."/>
            <person name="Demange N."/>
            <person name="Orjeda G."/>
            <person name="Samain S."/>
            <person name="Cattolico L."/>
            <person name="Pelletier E."/>
            <person name="Couloux A."/>
            <person name="Segurens B."/>
            <person name="Wincker P."/>
            <person name="D'Hont A."/>
            <person name="Scarpelli C."/>
            <person name="Weissenbach J."/>
            <person name="Salanoubat M."/>
            <person name="Quetier F."/>
            <person name="Yu Y."/>
            <person name="Kim H.R."/>
            <person name="Rambo T."/>
            <person name="Currie J."/>
            <person name="Collura K."/>
            <person name="Luo M."/>
            <person name="Yang T."/>
            <person name="Ammiraju J.S.S."/>
            <person name="Engler F."/>
            <person name="Soderlund C."/>
            <person name="Wing R.A."/>
            <person name="Palmer L.E."/>
            <person name="de la Bastide M."/>
            <person name="Spiegel L."/>
            <person name="Nascimento L."/>
            <person name="Zutavern T."/>
            <person name="O'Shaughnessy A."/>
            <person name="Dike S."/>
            <person name="Dedhia N."/>
            <person name="Preston R."/>
            <person name="Balija V."/>
            <person name="McCombie W.R."/>
            <person name="Chow T."/>
            <person name="Chen H."/>
            <person name="Chung M."/>
            <person name="Chen C."/>
            <person name="Shaw J."/>
            <person name="Wu H."/>
            <person name="Hsiao K."/>
            <person name="Chao Y."/>
            <person name="Chu M."/>
            <person name="Cheng C."/>
            <person name="Hour A."/>
            <person name="Lee P."/>
            <person name="Lin S."/>
            <person name="Lin Y."/>
            <person name="Liou J."/>
            <person name="Liu S."/>
            <person name="Hsing Y."/>
            <person name="Raghuvanshi S."/>
            <person name="Mohanty A."/>
            <person name="Bharti A.K."/>
            <person name="Gaur A."/>
            <person name="Gupta V."/>
            <person name="Kumar D."/>
            <person name="Ravi V."/>
            <person name="Vij S."/>
            <person name="Kapur A."/>
            <person name="Khurana P."/>
            <person name="Khurana P."/>
            <person name="Khurana J.P."/>
            <person name="Tyagi A.K."/>
            <person name="Gaikwad K."/>
            <person name="Singh A."/>
            <person name="Dalal V."/>
            <person name="Srivastava S."/>
            <person name="Dixit A."/>
            <person name="Pal A.K."/>
            <person name="Ghazi I.A."/>
            <person name="Yadav M."/>
            <person name="Pandit A."/>
            <person name="Bhargava A."/>
            <person name="Sureshbabu K."/>
            <person name="Batra K."/>
            <person name="Sharma T.R."/>
            <person name="Mohapatra T."/>
            <person name="Singh N.K."/>
            <person name="Messing J."/>
            <person name="Nelson A.B."/>
            <person name="Fuks G."/>
            <person name="Kavchok S."/>
            <person name="Keizer G."/>
            <person name="Linton E."/>
            <person name="Llaca V."/>
            <person name="Song R."/>
            <person name="Tanyolac B."/>
            <person name="Young S."/>
            <person name="Ho-Il K."/>
            <person name="Hahn J.H."/>
            <person name="Sangsakoo G."/>
            <person name="Vanavichit A."/>
            <person name="de Mattos Luiz.A.T."/>
            <person name="Zimmer P.D."/>
            <person name="Malone G."/>
            <person name="Dellagostin O."/>
            <person name="de Oliveira A.C."/>
            <person name="Bevan M."/>
            <person name="Bancroft I."/>
            <person name="Minx P."/>
            <person name="Cordum H."/>
            <person name="Wilson R."/>
            <person name="Cheng Z."/>
            <person name="Jin W."/>
            <person name="Jiang J."/>
            <person name="Leong S.A."/>
            <person name="Iwama H."/>
            <person name="Gojobori T."/>
            <person name="Itoh T."/>
            <person name="Niimura Y."/>
            <person name="Fujii Y."/>
            <person name="Habara T."/>
            <person name="Sakai H."/>
            <person name="Sato Y."/>
            <person name="Wilson G."/>
            <person name="Kumar K."/>
            <person name="McCouch S."/>
            <person name="Juretic N."/>
            <person name="Hoen D."/>
            <person name="Wright S."/>
            <person name="Bruskiewich R."/>
            <person name="Bureau T."/>
            <person name="Miyao A."/>
            <person name="Hirochika H."/>
            <person name="Nishikawa T."/>
            <person name="Kadowaki K."/>
            <person name="Sugiura M."/>
            <person name="Burr B."/>
            <person name="Sasaki T."/>
        </authorList>
    </citation>
    <scope>NUCLEOTIDE SEQUENCE [LARGE SCALE GENOMIC DNA]</scope>
    <source>
        <strain evidence="2">cv. Nipponbare</strain>
    </source>
</reference>
<protein>
    <submittedName>
        <fullName evidence="1">Uncharacterized protein</fullName>
    </submittedName>
</protein>
<proteinExistence type="predicted"/>
<evidence type="ECO:0000313" key="1">
    <source>
        <dbReference type="EMBL" id="BAC16646.1"/>
    </source>
</evidence>
<dbReference type="AlphaFoldDB" id="Q8H3R2"/>
<gene>
    <name evidence="1" type="primary">P0625E02.113</name>
</gene>
<dbReference type="Proteomes" id="UP000000763">
    <property type="component" value="Chromosome 7"/>
</dbReference>
<dbReference type="EMBL" id="AP004570">
    <property type="protein sequence ID" value="BAC16646.1"/>
    <property type="molecule type" value="Genomic_DNA"/>
</dbReference>
<accession>Q8H3R2</accession>
<organism evidence="1 2">
    <name type="scientific">Oryza sativa subsp. japonica</name>
    <name type="common">Rice</name>
    <dbReference type="NCBI Taxonomy" id="39947"/>
    <lineage>
        <taxon>Eukaryota</taxon>
        <taxon>Viridiplantae</taxon>
        <taxon>Streptophyta</taxon>
        <taxon>Embryophyta</taxon>
        <taxon>Tracheophyta</taxon>
        <taxon>Spermatophyta</taxon>
        <taxon>Magnoliopsida</taxon>
        <taxon>Liliopsida</taxon>
        <taxon>Poales</taxon>
        <taxon>Poaceae</taxon>
        <taxon>BOP clade</taxon>
        <taxon>Oryzoideae</taxon>
        <taxon>Oryzeae</taxon>
        <taxon>Oryzinae</taxon>
        <taxon>Oryza</taxon>
        <taxon>Oryza sativa</taxon>
    </lineage>
</organism>
<name>Q8H3R2_ORYSJ</name>
<evidence type="ECO:0000313" key="2">
    <source>
        <dbReference type="Proteomes" id="UP000000763"/>
    </source>
</evidence>
<sequence>MCCRSDRRVSRVRLELIHVVREDSIWHTMEVLCAYGMRSRIWKEFKFDMIGYIKFVSCTRGFPKVFRTSSMSLVRGFRLPTSEFFDLCFIGFRRSNRRRTGGQTGGIPAVRLAGDLRSDRLQRQVTGADLDGQTRDTISVRPTATRRSDRRIYFGQTAIRRI</sequence>